<comment type="cofactor">
    <cofactor evidence="1">
        <name>Mg(2+)</name>
        <dbReference type="ChEBI" id="CHEBI:18420"/>
    </cofactor>
</comment>
<evidence type="ECO:0000313" key="9">
    <source>
        <dbReference type="Proteomes" id="UP001197974"/>
    </source>
</evidence>
<gene>
    <name evidence="8" type="ORF">LC087_08290</name>
</gene>
<dbReference type="InterPro" id="IPR012340">
    <property type="entry name" value="NA-bd_OB-fold"/>
</dbReference>
<proteinExistence type="predicted"/>
<evidence type="ECO:0000256" key="1">
    <source>
        <dbReference type="ARBA" id="ARBA00001946"/>
    </source>
</evidence>
<evidence type="ECO:0000313" key="8">
    <source>
        <dbReference type="EMBL" id="WLR44080.1"/>
    </source>
</evidence>
<dbReference type="CDD" id="cd04453">
    <property type="entry name" value="S1_RNase_E"/>
    <property type="match status" value="1"/>
</dbReference>
<keyword evidence="4" id="KW-0460">Magnesium</keyword>
<dbReference type="RefSeq" id="WP_226542140.1">
    <property type="nucleotide sequence ID" value="NZ_CP129013.1"/>
</dbReference>
<dbReference type="NCBIfam" id="TIGR00757">
    <property type="entry name" value="RNaseEG"/>
    <property type="match status" value="1"/>
</dbReference>
<evidence type="ECO:0000256" key="2">
    <source>
        <dbReference type="ARBA" id="ARBA00022723"/>
    </source>
</evidence>
<dbReference type="Proteomes" id="UP001197974">
    <property type="component" value="Chromosome"/>
</dbReference>
<keyword evidence="2" id="KW-0479">Metal-binding</keyword>
<reference evidence="8 9" key="1">
    <citation type="submission" date="2023-06" db="EMBL/GenBank/DDBJ databases">
        <title>Five Gram-positive bacteria isolated from mangrove sediments in Shenzhen, Guangdong, China.</title>
        <authorList>
            <person name="Yu S."/>
            <person name="Zheng W."/>
            <person name="Huang Y."/>
        </authorList>
    </citation>
    <scope>NUCLEOTIDE SEQUENCE [LARGE SCALE GENOMIC DNA]</scope>
    <source>
        <strain evidence="8 9">SaN35-3</strain>
    </source>
</reference>
<dbReference type="PANTHER" id="PTHR30001:SF0">
    <property type="entry name" value="RIBONUCLEASE G"/>
    <property type="match status" value="1"/>
</dbReference>
<accession>A0ABY9JXL1</accession>
<evidence type="ECO:0000256" key="4">
    <source>
        <dbReference type="ARBA" id="ARBA00022842"/>
    </source>
</evidence>
<keyword evidence="6" id="KW-0175">Coiled coil</keyword>
<feature type="domain" description="S1 motif" evidence="7">
    <location>
        <begin position="39"/>
        <end position="120"/>
    </location>
</feature>
<keyword evidence="9" id="KW-1185">Reference proteome</keyword>
<dbReference type="Gene3D" id="2.40.50.140">
    <property type="entry name" value="Nucleic acid-binding proteins"/>
    <property type="match status" value="1"/>
</dbReference>
<keyword evidence="5" id="KW-0694">RNA-binding</keyword>
<protein>
    <submittedName>
        <fullName evidence="8">Rne/Rng family ribonuclease</fullName>
    </submittedName>
</protein>
<dbReference type="InterPro" id="IPR019307">
    <property type="entry name" value="RNA-bd_AU-1/RNase_E/G"/>
</dbReference>
<evidence type="ECO:0000256" key="5">
    <source>
        <dbReference type="ARBA" id="ARBA00022884"/>
    </source>
</evidence>
<sequence>MQKQLYIEMYHQRERVIVVEKNQLTDVFIAEKNDNQHVGQIFKGRVKKVLPGMQAAFVDIGNSKNAYLHLDDLYEYQKWKNEKYQSVKDNIRHHLTEGQEIIVQVLKEGDEQKAPKLTTKIELSSIHFVYQPYGNHLSISKKVTDHYDRERLLKLLNGRGGGWIIRTAALQQTNDTLICEIEELKKKFNSIEQSQQTPPCCLHKGGSFPMQIVKELSPTNIEKIVCNSRTIYHQLKESLSPFNHIEISYLNRETFIDFEHDVEKVKKRVVWLKSGASIVFDEVEAMTVIDVNTAKFSGKSSYTQTIVKTNEEAAKEIVKQIKLRNISGIILIDFIDMKDRNDKEKILNVLERHLKNDPVHTKILGFTALNILEITRKKTRKSLLEQTSVKCPLCQGVGMIKAPKEWAFELERELFSYQNRDCQSVIIDIHERVMELFDDNYKSFLEDKLGFFISFIPSSQVGYSIRRINT</sequence>
<name>A0ABY9JXL1_9BACI</name>
<dbReference type="InterPro" id="IPR003029">
    <property type="entry name" value="S1_domain"/>
</dbReference>
<evidence type="ECO:0000259" key="7">
    <source>
        <dbReference type="PROSITE" id="PS50126"/>
    </source>
</evidence>
<dbReference type="PROSITE" id="PS50126">
    <property type="entry name" value="S1"/>
    <property type="match status" value="1"/>
</dbReference>
<feature type="coiled-coil region" evidence="6">
    <location>
        <begin position="167"/>
        <end position="194"/>
    </location>
</feature>
<organism evidence="8 9">
    <name type="scientific">Bacillus carboniphilus</name>
    <dbReference type="NCBI Taxonomy" id="86663"/>
    <lineage>
        <taxon>Bacteria</taxon>
        <taxon>Bacillati</taxon>
        <taxon>Bacillota</taxon>
        <taxon>Bacilli</taxon>
        <taxon>Bacillales</taxon>
        <taxon>Bacillaceae</taxon>
        <taxon>Bacillus</taxon>
    </lineage>
</organism>
<dbReference type="SMART" id="SM00316">
    <property type="entry name" value="S1"/>
    <property type="match status" value="1"/>
</dbReference>
<dbReference type="SUPFAM" id="SSF50249">
    <property type="entry name" value="Nucleic acid-binding proteins"/>
    <property type="match status" value="1"/>
</dbReference>
<dbReference type="PANTHER" id="PTHR30001">
    <property type="entry name" value="RIBONUCLEASE"/>
    <property type="match status" value="1"/>
</dbReference>
<dbReference type="EMBL" id="CP129013">
    <property type="protein sequence ID" value="WLR44080.1"/>
    <property type="molecule type" value="Genomic_DNA"/>
</dbReference>
<evidence type="ECO:0000256" key="6">
    <source>
        <dbReference type="SAM" id="Coils"/>
    </source>
</evidence>
<evidence type="ECO:0000256" key="3">
    <source>
        <dbReference type="ARBA" id="ARBA00022801"/>
    </source>
</evidence>
<dbReference type="Pfam" id="PF10150">
    <property type="entry name" value="RNase_E_G"/>
    <property type="match status" value="1"/>
</dbReference>
<dbReference type="InterPro" id="IPR004659">
    <property type="entry name" value="RNase_E/G"/>
</dbReference>
<keyword evidence="3" id="KW-0378">Hydrolase</keyword>